<dbReference type="AlphaFoldDB" id="A0A9N9C714"/>
<proteinExistence type="predicted"/>
<keyword evidence="2" id="KW-1185">Reference proteome</keyword>
<dbReference type="Proteomes" id="UP000789570">
    <property type="component" value="Unassembled WGS sequence"/>
</dbReference>
<organism evidence="1 2">
    <name type="scientific">Funneliformis caledonium</name>
    <dbReference type="NCBI Taxonomy" id="1117310"/>
    <lineage>
        <taxon>Eukaryota</taxon>
        <taxon>Fungi</taxon>
        <taxon>Fungi incertae sedis</taxon>
        <taxon>Mucoromycota</taxon>
        <taxon>Glomeromycotina</taxon>
        <taxon>Glomeromycetes</taxon>
        <taxon>Glomerales</taxon>
        <taxon>Glomeraceae</taxon>
        <taxon>Funneliformis</taxon>
    </lineage>
</organism>
<evidence type="ECO:0000313" key="2">
    <source>
        <dbReference type="Proteomes" id="UP000789570"/>
    </source>
</evidence>
<dbReference type="EMBL" id="CAJVPQ010002340">
    <property type="protein sequence ID" value="CAG8593501.1"/>
    <property type="molecule type" value="Genomic_DNA"/>
</dbReference>
<reference evidence="1" key="1">
    <citation type="submission" date="2021-06" db="EMBL/GenBank/DDBJ databases">
        <authorList>
            <person name="Kallberg Y."/>
            <person name="Tangrot J."/>
            <person name="Rosling A."/>
        </authorList>
    </citation>
    <scope>NUCLEOTIDE SEQUENCE</scope>
    <source>
        <strain evidence="1">UK204</strain>
    </source>
</reference>
<gene>
    <name evidence="1" type="ORF">FCALED_LOCUS8219</name>
</gene>
<comment type="caution">
    <text evidence="1">The sequence shown here is derived from an EMBL/GenBank/DDBJ whole genome shotgun (WGS) entry which is preliminary data.</text>
</comment>
<evidence type="ECO:0000313" key="1">
    <source>
        <dbReference type="EMBL" id="CAG8593501.1"/>
    </source>
</evidence>
<protein>
    <submittedName>
        <fullName evidence="1">809_t:CDS:1</fullName>
    </submittedName>
</protein>
<name>A0A9N9C714_9GLOM</name>
<accession>A0A9N9C714</accession>
<sequence length="55" mass="5743">MSSLVGGSVILYPVAGRRSSSKNNAAEESSHAKPGLFVVLNVLAVGAVWVDKFLI</sequence>